<evidence type="ECO:0000256" key="1">
    <source>
        <dbReference type="ARBA" id="ARBA00004651"/>
    </source>
</evidence>
<feature type="domain" description="Major facilitator superfamily (MFS) profile" evidence="9">
    <location>
        <begin position="27"/>
        <end position="491"/>
    </location>
</feature>
<keyword evidence="2" id="KW-0813">Transport</keyword>
<evidence type="ECO:0000313" key="10">
    <source>
        <dbReference type="EMBL" id="TSE20869.1"/>
    </source>
</evidence>
<dbReference type="RefSeq" id="WP_143889577.1">
    <property type="nucleotide sequence ID" value="NZ_VJNB01000002.1"/>
</dbReference>
<evidence type="ECO:0000259" key="9">
    <source>
        <dbReference type="PROSITE" id="PS50850"/>
    </source>
</evidence>
<gene>
    <name evidence="10" type="primary">ribZ</name>
    <name evidence="10" type="ORF">Talka_00532</name>
</gene>
<evidence type="ECO:0000256" key="8">
    <source>
        <dbReference type="SAM" id="Phobius"/>
    </source>
</evidence>
<dbReference type="AlphaFoldDB" id="A0A554WBC1"/>
<dbReference type="SUPFAM" id="SSF103473">
    <property type="entry name" value="MFS general substrate transporter"/>
    <property type="match status" value="1"/>
</dbReference>
<reference evidence="10 11" key="1">
    <citation type="submission" date="2019-07" db="EMBL/GenBank/DDBJ databases">
        <title>Tepidimonas alkaliphilus YIM 72238 draft genome.</title>
        <authorList>
            <person name="Da Costa M.S."/>
            <person name="Froufe H.J.C."/>
            <person name="Egas C."/>
            <person name="Albuquerque L."/>
        </authorList>
    </citation>
    <scope>NUCLEOTIDE SEQUENCE [LARGE SCALE GENOMIC DNA]</scope>
    <source>
        <strain evidence="10 11">YIM 72238</strain>
    </source>
</reference>
<feature type="transmembrane region" description="Helical" evidence="8">
    <location>
        <begin position="179"/>
        <end position="197"/>
    </location>
</feature>
<feature type="transmembrane region" description="Helical" evidence="8">
    <location>
        <begin position="217"/>
        <end position="241"/>
    </location>
</feature>
<dbReference type="Gene3D" id="1.20.1250.20">
    <property type="entry name" value="MFS general substrate transporter like domains"/>
    <property type="match status" value="1"/>
</dbReference>
<feature type="transmembrane region" description="Helical" evidence="8">
    <location>
        <begin position="287"/>
        <end position="309"/>
    </location>
</feature>
<evidence type="ECO:0000256" key="5">
    <source>
        <dbReference type="ARBA" id="ARBA00022989"/>
    </source>
</evidence>
<dbReference type="Pfam" id="PF07690">
    <property type="entry name" value="MFS_1"/>
    <property type="match status" value="1"/>
</dbReference>
<keyword evidence="3" id="KW-1003">Cell membrane</keyword>
<dbReference type="PANTHER" id="PTHR42718">
    <property type="entry name" value="MAJOR FACILITATOR SUPERFAMILY MULTIDRUG TRANSPORTER MFSC"/>
    <property type="match status" value="1"/>
</dbReference>
<feature type="transmembrane region" description="Helical" evidence="8">
    <location>
        <begin position="354"/>
        <end position="372"/>
    </location>
</feature>
<organism evidence="10 11">
    <name type="scientific">Tepidimonas alkaliphilus</name>
    <dbReference type="NCBI Taxonomy" id="2588942"/>
    <lineage>
        <taxon>Bacteria</taxon>
        <taxon>Pseudomonadati</taxon>
        <taxon>Pseudomonadota</taxon>
        <taxon>Betaproteobacteria</taxon>
        <taxon>Burkholderiales</taxon>
        <taxon>Tepidimonas</taxon>
    </lineage>
</organism>
<comment type="caution">
    <text evidence="10">The sequence shown here is derived from an EMBL/GenBank/DDBJ whole genome shotgun (WGS) entry which is preliminary data.</text>
</comment>
<dbReference type="Proteomes" id="UP000315736">
    <property type="component" value="Unassembled WGS sequence"/>
</dbReference>
<feature type="transmembrane region" description="Helical" evidence="8">
    <location>
        <begin position="65"/>
        <end position="86"/>
    </location>
</feature>
<evidence type="ECO:0000256" key="4">
    <source>
        <dbReference type="ARBA" id="ARBA00022692"/>
    </source>
</evidence>
<protein>
    <submittedName>
        <fullName evidence="10">Riboflavin transporter RibZ</fullName>
    </submittedName>
</protein>
<feature type="transmembrane region" description="Helical" evidence="8">
    <location>
        <begin position="462"/>
        <end position="486"/>
    </location>
</feature>
<dbReference type="GO" id="GO:0005886">
    <property type="term" value="C:plasma membrane"/>
    <property type="evidence" value="ECO:0007669"/>
    <property type="project" value="UniProtKB-SubCell"/>
</dbReference>
<feature type="transmembrane region" description="Helical" evidence="8">
    <location>
        <begin position="378"/>
        <end position="399"/>
    </location>
</feature>
<feature type="transmembrane region" description="Helical" evidence="8">
    <location>
        <begin position="93"/>
        <end position="110"/>
    </location>
</feature>
<dbReference type="GO" id="GO:0022857">
    <property type="term" value="F:transmembrane transporter activity"/>
    <property type="evidence" value="ECO:0007669"/>
    <property type="project" value="InterPro"/>
</dbReference>
<dbReference type="Gene3D" id="1.20.1720.10">
    <property type="entry name" value="Multidrug resistance protein D"/>
    <property type="match status" value="1"/>
</dbReference>
<dbReference type="InterPro" id="IPR036259">
    <property type="entry name" value="MFS_trans_sf"/>
</dbReference>
<feature type="transmembrane region" description="Helical" evidence="8">
    <location>
        <begin position="420"/>
        <end position="442"/>
    </location>
</feature>
<feature type="transmembrane region" description="Helical" evidence="8">
    <location>
        <begin position="247"/>
        <end position="266"/>
    </location>
</feature>
<dbReference type="PROSITE" id="PS50850">
    <property type="entry name" value="MFS"/>
    <property type="match status" value="1"/>
</dbReference>
<dbReference type="PRINTS" id="PR01036">
    <property type="entry name" value="TCRTETB"/>
</dbReference>
<evidence type="ECO:0000256" key="3">
    <source>
        <dbReference type="ARBA" id="ARBA00022475"/>
    </source>
</evidence>
<dbReference type="OrthoDB" id="9807274at2"/>
<feature type="region of interest" description="Disordered" evidence="7">
    <location>
        <begin position="487"/>
        <end position="506"/>
    </location>
</feature>
<dbReference type="EMBL" id="VJNB01000002">
    <property type="protein sequence ID" value="TSE20869.1"/>
    <property type="molecule type" value="Genomic_DNA"/>
</dbReference>
<keyword evidence="11" id="KW-1185">Reference proteome</keyword>
<evidence type="ECO:0000256" key="2">
    <source>
        <dbReference type="ARBA" id="ARBA00022448"/>
    </source>
</evidence>
<feature type="transmembrane region" description="Helical" evidence="8">
    <location>
        <begin position="116"/>
        <end position="139"/>
    </location>
</feature>
<comment type="subcellular location">
    <subcellularLocation>
        <location evidence="1">Cell membrane</location>
        <topology evidence="1">Multi-pass membrane protein</topology>
    </subcellularLocation>
</comment>
<evidence type="ECO:0000313" key="11">
    <source>
        <dbReference type="Proteomes" id="UP000315736"/>
    </source>
</evidence>
<feature type="transmembrane region" description="Helical" evidence="8">
    <location>
        <begin position="25"/>
        <end position="45"/>
    </location>
</feature>
<keyword evidence="5 8" id="KW-1133">Transmembrane helix</keyword>
<feature type="transmembrane region" description="Helical" evidence="8">
    <location>
        <begin position="321"/>
        <end position="342"/>
    </location>
</feature>
<dbReference type="InterPro" id="IPR020846">
    <property type="entry name" value="MFS_dom"/>
</dbReference>
<accession>A0A554WBC1</accession>
<sequence>MSSNPSADAGSPQALRARYGPRYRWWLLLSVMMGTVAALMSSTVINVAIPDLSRHFGLGQDAAQWVSSGFMAASVMAMLTTPWLLARWGFRRTYAVAMALLAAGGVFGGLADRYAWVLAARLAEGLAAGAVQPIPAIIIMRAFEPHEQGRASGVFGMGVVLAPALGPSLGGMLADHGGWRSLFFLVVPFAALSWALARRFVPTTAPGGMPARARLALDGLGLGLAGSATLALLLGLSALHAGPPKRAAALLGLAALLVVAFVAWQQRRARLGHPQPLLSLDVFAQRAFAAGSMVSLIYGAALFGSTYLFPVYLQLGLGWPASSVGALLLPAGLALALTIAAVGRLADRLPPYRLVATGLALLTLSFVAFALAPATAPLALLAAWAVLGRLGLGLVLPSLNLGAMRGLSAHQLPHGSSAIGVLRMLGGAIGVSLSGVFLQWRLAAHGVASTDPLPAAERAARLAAFADTFWLLAGICALALLSAWGLRTRPEPSSSGKRAVPLRHSN</sequence>
<name>A0A554WBC1_9BURK</name>
<dbReference type="InterPro" id="IPR011701">
    <property type="entry name" value="MFS"/>
</dbReference>
<feature type="transmembrane region" description="Helical" evidence="8">
    <location>
        <begin position="151"/>
        <end position="173"/>
    </location>
</feature>
<proteinExistence type="predicted"/>
<evidence type="ECO:0000256" key="6">
    <source>
        <dbReference type="ARBA" id="ARBA00023136"/>
    </source>
</evidence>
<evidence type="ECO:0000256" key="7">
    <source>
        <dbReference type="SAM" id="MobiDB-lite"/>
    </source>
</evidence>
<keyword evidence="6 8" id="KW-0472">Membrane</keyword>
<dbReference type="PANTHER" id="PTHR42718:SF46">
    <property type="entry name" value="BLR6921 PROTEIN"/>
    <property type="match status" value="1"/>
</dbReference>
<keyword evidence="4 8" id="KW-0812">Transmembrane</keyword>